<evidence type="ECO:0000313" key="3">
    <source>
        <dbReference type="Proteomes" id="UP001454036"/>
    </source>
</evidence>
<dbReference type="EMBL" id="BAABME010029942">
    <property type="protein sequence ID" value="GAA0138954.1"/>
    <property type="molecule type" value="Genomic_DNA"/>
</dbReference>
<accession>A0AAV3NI07</accession>
<organism evidence="2 3">
    <name type="scientific">Lithospermum erythrorhizon</name>
    <name type="common">Purple gromwell</name>
    <name type="synonym">Lithospermum officinale var. erythrorhizon</name>
    <dbReference type="NCBI Taxonomy" id="34254"/>
    <lineage>
        <taxon>Eukaryota</taxon>
        <taxon>Viridiplantae</taxon>
        <taxon>Streptophyta</taxon>
        <taxon>Embryophyta</taxon>
        <taxon>Tracheophyta</taxon>
        <taxon>Spermatophyta</taxon>
        <taxon>Magnoliopsida</taxon>
        <taxon>eudicotyledons</taxon>
        <taxon>Gunneridae</taxon>
        <taxon>Pentapetalae</taxon>
        <taxon>asterids</taxon>
        <taxon>lamiids</taxon>
        <taxon>Boraginales</taxon>
        <taxon>Boraginaceae</taxon>
        <taxon>Boraginoideae</taxon>
        <taxon>Lithospermeae</taxon>
        <taxon>Lithospermum</taxon>
    </lineage>
</organism>
<dbReference type="InterPro" id="IPR013103">
    <property type="entry name" value="RVT_2"/>
</dbReference>
<name>A0AAV3NI07_LITER</name>
<dbReference type="PANTHER" id="PTHR11439">
    <property type="entry name" value="GAG-POL-RELATED RETROTRANSPOSON"/>
    <property type="match status" value="1"/>
</dbReference>
<dbReference type="SUPFAM" id="SSF56672">
    <property type="entry name" value="DNA/RNA polymerases"/>
    <property type="match status" value="1"/>
</dbReference>
<keyword evidence="2" id="KW-0812">Transmembrane</keyword>
<proteinExistence type="predicted"/>
<comment type="caution">
    <text evidence="2">The sequence shown here is derived from an EMBL/GenBank/DDBJ whole genome shotgun (WGS) entry which is preliminary data.</text>
</comment>
<reference evidence="2 3" key="1">
    <citation type="submission" date="2024-01" db="EMBL/GenBank/DDBJ databases">
        <title>The complete chloroplast genome sequence of Lithospermum erythrorhizon: insights into the phylogenetic relationship among Boraginaceae species and the maternal lineages of purple gromwells.</title>
        <authorList>
            <person name="Okada T."/>
            <person name="Watanabe K."/>
        </authorList>
    </citation>
    <scope>NUCLEOTIDE SEQUENCE [LARGE SCALE GENOMIC DNA]</scope>
</reference>
<keyword evidence="3" id="KW-1185">Reference proteome</keyword>
<gene>
    <name evidence="2" type="ORF">LIER_42559</name>
</gene>
<dbReference type="Proteomes" id="UP001454036">
    <property type="component" value="Unassembled WGS sequence"/>
</dbReference>
<feature type="domain" description="Reverse transcriptase Ty1/copia-type" evidence="1">
    <location>
        <begin position="11"/>
        <end position="117"/>
    </location>
</feature>
<evidence type="ECO:0000259" key="1">
    <source>
        <dbReference type="Pfam" id="PF07727"/>
    </source>
</evidence>
<dbReference type="Pfam" id="PF07727">
    <property type="entry name" value="RVT_2"/>
    <property type="match status" value="2"/>
</dbReference>
<dbReference type="CDD" id="cd09272">
    <property type="entry name" value="RNase_HI_RT_Ty1"/>
    <property type="match status" value="1"/>
</dbReference>
<keyword evidence="2" id="KW-0472">Membrane</keyword>
<dbReference type="InterPro" id="IPR043502">
    <property type="entry name" value="DNA/RNA_pol_sf"/>
</dbReference>
<dbReference type="AlphaFoldDB" id="A0AAV3NI07"/>
<evidence type="ECO:0000313" key="2">
    <source>
        <dbReference type="EMBL" id="GAA0138954.1"/>
    </source>
</evidence>
<protein>
    <submittedName>
        <fullName evidence="2">Transmembrane signal receptor</fullName>
    </submittedName>
</protein>
<dbReference type="PANTHER" id="PTHR11439:SF498">
    <property type="entry name" value="DNAK FAMILY PROTEIN"/>
    <property type="match status" value="1"/>
</dbReference>
<feature type="domain" description="Reverse transcriptase Ty1/copia-type" evidence="1">
    <location>
        <begin position="125"/>
        <end position="197"/>
    </location>
</feature>
<sequence>MNKEIDALSTNGTWNIVVLPPGKRVNSCKWIYKIKLKADGSIERSKVRLVAKDFTQQHGIDYYETFSPIIKMSSVRCILVVPVSQGWPMFQLDVNNVFLHGDLQEEVYMKLPQGFDVPTGSIYDYVLVAIYVDDILLTGSNLKAIGELKIHLHNVLTIKDLGFLNYFLGFEITRTQDHLTMTQCKFVHDLLTDSGMDFATKTLKSYSNPLPLNTKLVPDQGELLDDPGSMLGKLNFLTNTKPDLSFSVQTLSILIQGSTKLQLTAFSYSNWAGCPTTRRSVNGYIIKLGQTPISWKSKKQSTVSRSSVEAEYRAMTWVVVEVTWLVRLLADLGLKDLQPVTLHCDNSSAMHIARNPVFHECTKHIDLDYHFTREKILPSPQHAYLLSKLCVLPSSQPPAYGGC</sequence>
<keyword evidence="2" id="KW-0675">Receptor</keyword>